<evidence type="ECO:0000259" key="1">
    <source>
        <dbReference type="Pfam" id="PF00095"/>
    </source>
</evidence>
<dbReference type="Ensembl" id="ENSLLET00000013964.1">
    <property type="protein sequence ID" value="ENSLLEP00000013444.1"/>
    <property type="gene ID" value="ENSLLEG00000008505.1"/>
</dbReference>
<dbReference type="OrthoDB" id="4473401at2759"/>
<dbReference type="Proteomes" id="UP000694569">
    <property type="component" value="Unplaced"/>
</dbReference>
<feature type="domain" description="WAP" evidence="1">
    <location>
        <begin position="16"/>
        <end position="54"/>
    </location>
</feature>
<organism evidence="2 3">
    <name type="scientific">Leptobrachium leishanense</name>
    <name type="common">Leishan spiny toad</name>
    <dbReference type="NCBI Taxonomy" id="445787"/>
    <lineage>
        <taxon>Eukaryota</taxon>
        <taxon>Metazoa</taxon>
        <taxon>Chordata</taxon>
        <taxon>Craniata</taxon>
        <taxon>Vertebrata</taxon>
        <taxon>Euteleostomi</taxon>
        <taxon>Amphibia</taxon>
        <taxon>Batrachia</taxon>
        <taxon>Anura</taxon>
        <taxon>Pelobatoidea</taxon>
        <taxon>Megophryidae</taxon>
        <taxon>Leptobrachium</taxon>
    </lineage>
</organism>
<dbReference type="SUPFAM" id="SSF57256">
    <property type="entry name" value="Elafin-like"/>
    <property type="match status" value="1"/>
</dbReference>
<reference evidence="2" key="1">
    <citation type="submission" date="2025-08" db="UniProtKB">
        <authorList>
            <consortium name="Ensembl"/>
        </authorList>
    </citation>
    <scope>IDENTIFICATION</scope>
</reference>
<dbReference type="InterPro" id="IPR036645">
    <property type="entry name" value="Elafin-like_sf"/>
</dbReference>
<sequence length="67" mass="7179">TNVLKKLVSPKILREKPGSCPMNAIHCNQKSFELCIGDGGCPGKEKCCGYRCGKASPAYSAALYIET</sequence>
<reference evidence="2" key="2">
    <citation type="submission" date="2025-09" db="UniProtKB">
        <authorList>
            <consortium name="Ensembl"/>
        </authorList>
    </citation>
    <scope>IDENTIFICATION</scope>
</reference>
<evidence type="ECO:0000313" key="3">
    <source>
        <dbReference type="Proteomes" id="UP000694569"/>
    </source>
</evidence>
<dbReference type="GO" id="GO:0030414">
    <property type="term" value="F:peptidase inhibitor activity"/>
    <property type="evidence" value="ECO:0007669"/>
    <property type="project" value="InterPro"/>
</dbReference>
<accession>A0A8C5MEE6</accession>
<dbReference type="InterPro" id="IPR008197">
    <property type="entry name" value="WAP_dom"/>
</dbReference>
<dbReference type="AlphaFoldDB" id="A0A8C5MEE6"/>
<dbReference type="GO" id="GO:0005576">
    <property type="term" value="C:extracellular region"/>
    <property type="evidence" value="ECO:0007669"/>
    <property type="project" value="InterPro"/>
</dbReference>
<keyword evidence="3" id="KW-1185">Reference proteome</keyword>
<evidence type="ECO:0000313" key="2">
    <source>
        <dbReference type="Ensembl" id="ENSLLEP00000013444.1"/>
    </source>
</evidence>
<proteinExistence type="predicted"/>
<protein>
    <recommendedName>
        <fullName evidence="1">WAP domain-containing protein</fullName>
    </recommendedName>
</protein>
<dbReference type="Pfam" id="PF00095">
    <property type="entry name" value="WAP"/>
    <property type="match status" value="1"/>
</dbReference>
<dbReference type="GeneTree" id="ENSGT01010000228771"/>
<name>A0A8C5MEE6_9ANUR</name>
<dbReference type="Gene3D" id="4.10.75.10">
    <property type="entry name" value="Elafin-like"/>
    <property type="match status" value="1"/>
</dbReference>